<evidence type="ECO:0000313" key="2">
    <source>
        <dbReference type="Proteomes" id="UP000234840"/>
    </source>
</evidence>
<gene>
    <name evidence="1" type="ORF">CDL20_13960</name>
</gene>
<sequence length="367" mass="42174">MGFWSWLGLPEKSDVITLQSDINLLKKDNEEFHKHNLEMKKELEETYRRNCDTVINEILFNRKQLEILFQNTNSCIEHLMTLLTEHQKESENVSGQINEKIEECIKLLAENKNFICEHDEKVLNVFKTESDNLCGKVEHTKSEIITNIQGLSEVSTKENTSILKEIVRYSDEIEKLASECQESFEKSLNHILADGELIKEKGNQLDKKIDDSINIIVSNHDNGNKQYEKLLQMFKTESDSLCCKLIELKNNALEKLQENSDVNAKENAIVLNEITRCAGEIELMLTECQKCIEISQDGIFNNGQLIKGNESQINNLLSIAKDINENTDNMDEIQESLSSLSESVKYLWTIMKAVWVDSMLSDIESMK</sequence>
<name>A0A2N5PWT4_MEDGN</name>
<accession>A0A2N5PWT4</accession>
<comment type="caution">
    <text evidence="1">The sequence shown here is derived from an EMBL/GenBank/DDBJ whole genome shotgun (WGS) entry which is preliminary data.</text>
</comment>
<dbReference type="AlphaFoldDB" id="A0A2N5PWT4"/>
<organism evidence="1 2">
    <name type="scientific">Mediterraneibacter gnavus</name>
    <name type="common">Ruminococcus gnavus</name>
    <dbReference type="NCBI Taxonomy" id="33038"/>
    <lineage>
        <taxon>Bacteria</taxon>
        <taxon>Bacillati</taxon>
        <taxon>Bacillota</taxon>
        <taxon>Clostridia</taxon>
        <taxon>Lachnospirales</taxon>
        <taxon>Lachnospiraceae</taxon>
        <taxon>Mediterraneibacter</taxon>
    </lineage>
</organism>
<reference evidence="1 2" key="1">
    <citation type="journal article" date="2017" name="Genome Med.">
        <title>A novel Ruminococcus gnavus clade enriched in inflammatory bowel disease patients.</title>
        <authorList>
            <person name="Hall A.B."/>
            <person name="Yassour M."/>
            <person name="Sauk J."/>
            <person name="Garner A."/>
            <person name="Jiang X."/>
            <person name="Arthur T."/>
            <person name="Lagoudas G.K."/>
            <person name="Vatanen T."/>
            <person name="Fornelos N."/>
            <person name="Wilson R."/>
            <person name="Bertha M."/>
            <person name="Cohen M."/>
            <person name="Garber J."/>
            <person name="Khalili H."/>
            <person name="Gevers D."/>
            <person name="Ananthakrishnan A.N."/>
            <person name="Kugathasan S."/>
            <person name="Lander E.S."/>
            <person name="Blainey P."/>
            <person name="Vlamakis H."/>
            <person name="Xavier R.J."/>
            <person name="Huttenhower C."/>
        </authorList>
    </citation>
    <scope>NUCLEOTIDE SEQUENCE [LARGE SCALE GENOMIC DNA]</scope>
    <source>
        <strain evidence="1 2">RJX1128</strain>
    </source>
</reference>
<evidence type="ECO:0000313" key="1">
    <source>
        <dbReference type="EMBL" id="PLT82078.1"/>
    </source>
</evidence>
<protein>
    <submittedName>
        <fullName evidence="1">Uncharacterized protein</fullName>
    </submittedName>
</protein>
<proteinExistence type="predicted"/>
<dbReference type="Proteomes" id="UP000234840">
    <property type="component" value="Unassembled WGS sequence"/>
</dbReference>
<dbReference type="EMBL" id="NIHW01000047">
    <property type="protein sequence ID" value="PLT82078.1"/>
    <property type="molecule type" value="Genomic_DNA"/>
</dbReference>